<reference evidence="4" key="1">
    <citation type="submission" date="2019-08" db="EMBL/GenBank/DDBJ databases">
        <authorList>
            <person name="Kucharzyk K."/>
            <person name="Murdoch R.W."/>
            <person name="Higgins S."/>
            <person name="Loffler F."/>
        </authorList>
    </citation>
    <scope>NUCLEOTIDE SEQUENCE</scope>
</reference>
<feature type="domain" description="3D" evidence="3">
    <location>
        <begin position="111"/>
        <end position="177"/>
    </location>
</feature>
<keyword evidence="2" id="KW-1133">Transmembrane helix</keyword>
<dbReference type="EMBL" id="VSSQ01023704">
    <property type="protein sequence ID" value="MPM70802.1"/>
    <property type="molecule type" value="Genomic_DNA"/>
</dbReference>
<dbReference type="Gene3D" id="2.40.40.10">
    <property type="entry name" value="RlpA-like domain"/>
    <property type="match status" value="1"/>
</dbReference>
<gene>
    <name evidence="4" type="ORF">SDC9_117762</name>
</gene>
<evidence type="ECO:0000256" key="2">
    <source>
        <dbReference type="SAM" id="Phobius"/>
    </source>
</evidence>
<protein>
    <recommendedName>
        <fullName evidence="3">3D domain-containing protein</fullName>
    </recommendedName>
</protein>
<sequence>MSVKNIQGIVIVIMAIIIAIMGYSFTKTTKSLKQMNNSVAQPQTTITDLSKENENLKTTVKESNNGSERQRENFPVSRGGRSVRGVIKDAQVTWYNDQGRTASGTYTKPGRTVAVDPSIVPLGTWIDIVMPDGTIHRRKAEDTGSAVKGNVFDINADAPTAELRKLGRTHGVTVFILGNQIDES</sequence>
<organism evidence="4">
    <name type="scientific">bioreactor metagenome</name>
    <dbReference type="NCBI Taxonomy" id="1076179"/>
    <lineage>
        <taxon>unclassified sequences</taxon>
        <taxon>metagenomes</taxon>
        <taxon>ecological metagenomes</taxon>
    </lineage>
</organism>
<dbReference type="AlphaFoldDB" id="A0A645BZM4"/>
<feature type="compositionally biased region" description="Polar residues" evidence="1">
    <location>
        <begin position="58"/>
        <end position="67"/>
    </location>
</feature>
<dbReference type="InterPro" id="IPR059180">
    <property type="entry name" value="3D_YorM"/>
</dbReference>
<dbReference type="GO" id="GO:0004553">
    <property type="term" value="F:hydrolase activity, hydrolyzing O-glycosyl compounds"/>
    <property type="evidence" value="ECO:0007669"/>
    <property type="project" value="InterPro"/>
</dbReference>
<feature type="region of interest" description="Disordered" evidence="1">
    <location>
        <begin position="58"/>
        <end position="80"/>
    </location>
</feature>
<name>A0A645BZM4_9ZZZZ</name>
<evidence type="ECO:0000313" key="4">
    <source>
        <dbReference type="EMBL" id="MPM70802.1"/>
    </source>
</evidence>
<comment type="caution">
    <text evidence="4">The sequence shown here is derived from an EMBL/GenBank/DDBJ whole genome shotgun (WGS) entry which is preliminary data.</text>
</comment>
<keyword evidence="2" id="KW-0472">Membrane</keyword>
<dbReference type="SUPFAM" id="SSF50685">
    <property type="entry name" value="Barwin-like endoglucanases"/>
    <property type="match status" value="1"/>
</dbReference>
<evidence type="ECO:0000259" key="3">
    <source>
        <dbReference type="Pfam" id="PF06725"/>
    </source>
</evidence>
<dbReference type="Pfam" id="PF06725">
    <property type="entry name" value="3D"/>
    <property type="match status" value="1"/>
</dbReference>
<evidence type="ECO:0000256" key="1">
    <source>
        <dbReference type="SAM" id="MobiDB-lite"/>
    </source>
</evidence>
<dbReference type="GO" id="GO:0019867">
    <property type="term" value="C:outer membrane"/>
    <property type="evidence" value="ECO:0007669"/>
    <property type="project" value="InterPro"/>
</dbReference>
<dbReference type="InterPro" id="IPR036908">
    <property type="entry name" value="RlpA-like_sf"/>
</dbReference>
<proteinExistence type="predicted"/>
<dbReference type="InterPro" id="IPR010611">
    <property type="entry name" value="3D_dom"/>
</dbReference>
<dbReference type="GO" id="GO:0009254">
    <property type="term" value="P:peptidoglycan turnover"/>
    <property type="evidence" value="ECO:0007669"/>
    <property type="project" value="InterPro"/>
</dbReference>
<feature type="transmembrane region" description="Helical" evidence="2">
    <location>
        <begin position="6"/>
        <end position="25"/>
    </location>
</feature>
<dbReference type="CDD" id="cd14667">
    <property type="entry name" value="3D_containing_proteins"/>
    <property type="match status" value="1"/>
</dbReference>
<accession>A0A645BZM4</accession>
<keyword evidence="2" id="KW-0812">Transmembrane</keyword>